<protein>
    <submittedName>
        <fullName evidence="3">G12335 protein</fullName>
    </submittedName>
</protein>
<evidence type="ECO:0000259" key="2">
    <source>
        <dbReference type="PROSITE" id="PS50097"/>
    </source>
</evidence>
<evidence type="ECO:0000313" key="4">
    <source>
        <dbReference type="Proteomes" id="UP001497392"/>
    </source>
</evidence>
<gene>
    <name evidence="3" type="primary">g12335</name>
    <name evidence="3" type="ORF">VP750_LOCUS10985</name>
</gene>
<dbReference type="InterPro" id="IPR000210">
    <property type="entry name" value="BTB/POZ_dom"/>
</dbReference>
<reference evidence="3 4" key="1">
    <citation type="submission" date="2024-06" db="EMBL/GenBank/DDBJ databases">
        <authorList>
            <person name="Kraege A."/>
            <person name="Thomma B."/>
        </authorList>
    </citation>
    <scope>NUCLEOTIDE SEQUENCE [LARGE SCALE GENOMIC DNA]</scope>
</reference>
<dbReference type="Pfam" id="PF00651">
    <property type="entry name" value="BTB"/>
    <property type="match status" value="1"/>
</dbReference>
<dbReference type="Gene3D" id="3.30.710.10">
    <property type="entry name" value="Potassium Channel Kv1.1, Chain A"/>
    <property type="match status" value="1"/>
</dbReference>
<evidence type="ECO:0000256" key="1">
    <source>
        <dbReference type="ARBA" id="ARBA00004906"/>
    </source>
</evidence>
<sequence length="234" mass="26291">MFFKCFKKPAVTACPNTQAAVETLAPQRSEWQPEQEWVFDNFSARKQTWREYLGKTEEESWYVELTPSSEHPMPGIWLHRPQKTRMLPLRITLALTIVDLRNPGKSILLEYDAYASDGEHPSTYWGWNVAHIGPIPPGLIVDDKLVLHARAGLSRGPLTGKFVTRVHMRVLSDKNSPEPDVTLQMDDGLLPARRSLLAESSDYFKAMFQASSADPGPENPDGEVHVHCGIGSLL</sequence>
<comment type="caution">
    <text evidence="3">The sequence shown here is derived from an EMBL/GenBank/DDBJ whole genome shotgun (WGS) entry which is preliminary data.</text>
</comment>
<organism evidence="3 4">
    <name type="scientific">Coccomyxa viridis</name>
    <dbReference type="NCBI Taxonomy" id="1274662"/>
    <lineage>
        <taxon>Eukaryota</taxon>
        <taxon>Viridiplantae</taxon>
        <taxon>Chlorophyta</taxon>
        <taxon>core chlorophytes</taxon>
        <taxon>Trebouxiophyceae</taxon>
        <taxon>Trebouxiophyceae incertae sedis</taxon>
        <taxon>Coccomyxaceae</taxon>
        <taxon>Coccomyxa</taxon>
    </lineage>
</organism>
<name>A0ABP1GA39_9CHLO</name>
<feature type="domain" description="BTB" evidence="2">
    <location>
        <begin position="179"/>
        <end position="209"/>
    </location>
</feature>
<dbReference type="PROSITE" id="PS50097">
    <property type="entry name" value="BTB"/>
    <property type="match status" value="1"/>
</dbReference>
<comment type="pathway">
    <text evidence="1">Protein modification; protein ubiquitination.</text>
</comment>
<proteinExistence type="predicted"/>
<dbReference type="InterPro" id="IPR011333">
    <property type="entry name" value="SKP1/BTB/POZ_sf"/>
</dbReference>
<evidence type="ECO:0000313" key="3">
    <source>
        <dbReference type="EMBL" id="CAL5229079.1"/>
    </source>
</evidence>
<accession>A0ABP1GA39</accession>
<dbReference type="EMBL" id="CAXHTA020000019">
    <property type="protein sequence ID" value="CAL5229079.1"/>
    <property type="molecule type" value="Genomic_DNA"/>
</dbReference>
<dbReference type="SUPFAM" id="SSF54695">
    <property type="entry name" value="POZ domain"/>
    <property type="match status" value="1"/>
</dbReference>
<dbReference type="Proteomes" id="UP001497392">
    <property type="component" value="Unassembled WGS sequence"/>
</dbReference>
<keyword evidence="4" id="KW-1185">Reference proteome</keyword>